<dbReference type="Gene3D" id="1.10.10.60">
    <property type="entry name" value="Homeodomain-like"/>
    <property type="match status" value="1"/>
</dbReference>
<dbReference type="InterPro" id="IPR020449">
    <property type="entry name" value="Tscrpt_reg_AraC-type_HTH"/>
</dbReference>
<evidence type="ECO:0000256" key="3">
    <source>
        <dbReference type="ARBA" id="ARBA00023163"/>
    </source>
</evidence>
<evidence type="ECO:0000313" key="6">
    <source>
        <dbReference type="Proteomes" id="UP000195273"/>
    </source>
</evidence>
<dbReference type="SUPFAM" id="SSF46689">
    <property type="entry name" value="Homeodomain-like"/>
    <property type="match status" value="1"/>
</dbReference>
<reference evidence="5 6" key="1">
    <citation type="submission" date="2017-05" db="EMBL/GenBank/DDBJ databases">
        <title>Genome Sequence of Loktanella vestfoldensis Strain SMR4r Isolated from a Culture of the Diatom Skeletonema marinoi.</title>
        <authorList>
            <person name="Topel M."/>
            <person name="Pinder M.I.M."/>
            <person name="Johansson O.N."/>
            <person name="Kourtchenko O."/>
            <person name="Godhe A."/>
            <person name="Clarke A.K."/>
        </authorList>
    </citation>
    <scope>NUCLEOTIDE SEQUENCE [LARGE SCALE GENOMIC DNA]</scope>
    <source>
        <strain evidence="5 6">SMR4r</strain>
    </source>
</reference>
<evidence type="ECO:0000313" key="5">
    <source>
        <dbReference type="EMBL" id="ARU01572.1"/>
    </source>
</evidence>
<dbReference type="InterPro" id="IPR002818">
    <property type="entry name" value="DJ-1/PfpI"/>
</dbReference>
<dbReference type="SMART" id="SM00342">
    <property type="entry name" value="HTH_ARAC"/>
    <property type="match status" value="1"/>
</dbReference>
<dbReference type="KEGG" id="lvs:LOKVESSMR4R_02266"/>
<dbReference type="AlphaFoldDB" id="A0A1Y0EE72"/>
<dbReference type="PANTHER" id="PTHR43130">
    <property type="entry name" value="ARAC-FAMILY TRANSCRIPTIONAL REGULATOR"/>
    <property type="match status" value="1"/>
</dbReference>
<dbReference type="EMBL" id="CP021431">
    <property type="protein sequence ID" value="ARU01572.1"/>
    <property type="molecule type" value="Genomic_DNA"/>
</dbReference>
<dbReference type="PROSITE" id="PS00041">
    <property type="entry name" value="HTH_ARAC_FAMILY_1"/>
    <property type="match status" value="1"/>
</dbReference>
<dbReference type="InterPro" id="IPR029062">
    <property type="entry name" value="Class_I_gatase-like"/>
</dbReference>
<keyword evidence="2" id="KW-0238">DNA-binding</keyword>
<evidence type="ECO:0000259" key="4">
    <source>
        <dbReference type="PROSITE" id="PS01124"/>
    </source>
</evidence>
<dbReference type="CDD" id="cd03136">
    <property type="entry name" value="GATase1_AraC_ArgR_like"/>
    <property type="match status" value="1"/>
</dbReference>
<dbReference type="Pfam" id="PF01965">
    <property type="entry name" value="DJ-1_PfpI"/>
    <property type="match status" value="1"/>
</dbReference>
<dbReference type="SUPFAM" id="SSF52317">
    <property type="entry name" value="Class I glutamine amidotransferase-like"/>
    <property type="match status" value="1"/>
</dbReference>
<dbReference type="PROSITE" id="PS01124">
    <property type="entry name" value="HTH_ARAC_FAMILY_2"/>
    <property type="match status" value="1"/>
</dbReference>
<dbReference type="InterPro" id="IPR018062">
    <property type="entry name" value="HTH_AraC-typ_CS"/>
</dbReference>
<dbReference type="InterPro" id="IPR009057">
    <property type="entry name" value="Homeodomain-like_sf"/>
</dbReference>
<gene>
    <name evidence="5" type="primary">cdhR</name>
    <name evidence="5" type="ORF">LOKVESSMR4R_02266</name>
</gene>
<organism evidence="5 6">
    <name type="scientific">Yoonia vestfoldensis</name>
    <dbReference type="NCBI Taxonomy" id="245188"/>
    <lineage>
        <taxon>Bacteria</taxon>
        <taxon>Pseudomonadati</taxon>
        <taxon>Pseudomonadota</taxon>
        <taxon>Alphaproteobacteria</taxon>
        <taxon>Rhodobacterales</taxon>
        <taxon>Paracoccaceae</taxon>
        <taxon>Yoonia</taxon>
    </lineage>
</organism>
<protein>
    <submittedName>
        <fullName evidence="5">HTH-type transcriptional regulator CdhR</fullName>
    </submittedName>
</protein>
<dbReference type="Gene3D" id="3.40.50.880">
    <property type="match status" value="1"/>
</dbReference>
<dbReference type="STRING" id="1122181.GCA_000382265_03340"/>
<evidence type="ECO:0000256" key="1">
    <source>
        <dbReference type="ARBA" id="ARBA00023015"/>
    </source>
</evidence>
<dbReference type="Proteomes" id="UP000195273">
    <property type="component" value="Chromosome"/>
</dbReference>
<keyword evidence="1" id="KW-0805">Transcription regulation</keyword>
<dbReference type="Pfam" id="PF12833">
    <property type="entry name" value="HTH_18"/>
    <property type="match status" value="1"/>
</dbReference>
<dbReference type="PRINTS" id="PR00032">
    <property type="entry name" value="HTHARAC"/>
</dbReference>
<feature type="domain" description="HTH araC/xylS-type" evidence="4">
    <location>
        <begin position="231"/>
        <end position="329"/>
    </location>
</feature>
<dbReference type="InterPro" id="IPR018060">
    <property type="entry name" value="HTH_AraC"/>
</dbReference>
<dbReference type="GO" id="GO:0003700">
    <property type="term" value="F:DNA-binding transcription factor activity"/>
    <property type="evidence" value="ECO:0007669"/>
    <property type="project" value="InterPro"/>
</dbReference>
<sequence>MAFYENIMTIYESIFAASDQPLDIAVLVLPRASILEVASVLDPLRNANRHLGQDRFRWRVVSPSGDDVALTCGIALPAIGPLAAAEGADALIVVAGYNQSEVATRPLIAGLRRIAGRFRAVGAVDAGPWVLARAGLLDGHRATVHWEDLEDFASAHPAVDVVPDRFVISRNRFTAGGAAPAADLMLHLIGARCGAGLAGQVAASFQYEPQADGSRPQRPGLLPVARDARLAGALALMNAHLEDPLPLEAIARAQGLGLRRMEQLFRDNLGQGPGAAYLDLRLQTARRMVTDTRHDLRDIALRCGFVDPTSFSRAFRRRFGLPPSRIRRS</sequence>
<name>A0A1Y0EE72_9RHOB</name>
<dbReference type="InterPro" id="IPR052158">
    <property type="entry name" value="INH-QAR"/>
</dbReference>
<keyword evidence="6" id="KW-1185">Reference proteome</keyword>
<proteinExistence type="predicted"/>
<dbReference type="PANTHER" id="PTHR43130:SF3">
    <property type="entry name" value="HTH-TYPE TRANSCRIPTIONAL REGULATOR RV1931C"/>
    <property type="match status" value="1"/>
</dbReference>
<keyword evidence="3" id="KW-0804">Transcription</keyword>
<dbReference type="GO" id="GO:0043565">
    <property type="term" value="F:sequence-specific DNA binding"/>
    <property type="evidence" value="ECO:0007669"/>
    <property type="project" value="InterPro"/>
</dbReference>
<evidence type="ECO:0000256" key="2">
    <source>
        <dbReference type="ARBA" id="ARBA00023125"/>
    </source>
</evidence>
<accession>A0A1Y0EE72</accession>